<dbReference type="RefSeq" id="XP_062627855.1">
    <property type="nucleotide sequence ID" value="XM_062771871.1"/>
</dbReference>
<accession>A0AAF1BR80</accession>
<dbReference type="EMBL" id="CP086717">
    <property type="protein sequence ID" value="WOO81823.1"/>
    <property type="molecule type" value="Genomic_DNA"/>
</dbReference>
<gene>
    <name evidence="1" type="ORF">LOC62_04G005341</name>
</gene>
<evidence type="ECO:0000313" key="2">
    <source>
        <dbReference type="Proteomes" id="UP000827549"/>
    </source>
</evidence>
<dbReference type="AlphaFoldDB" id="A0AAF1BR80"/>
<sequence>MPVVIDHNTYPHIIDLIVAAEPPSALLRLRGTSKTFNRRIDGLVAHAVLWSGNSSWVPGENPQQPWTNVVPLVGPSPSNRSLPSIRWAVKILDIKGNTPDPDPELSCFKGAHTVRRFGRGWEVRGRYGFPLAHTVVDFVHFSFDASPRGDVDVYTPRFPLQFIIHIKYDVSWFDLLADRRVNADSGPCDRPNHHNVTFVLWPYSPAGKTPQEGPLHFLHHAVWSFLKHYDGTTDISLTVVGVEKIATPQHRESAEDIFTAITSRGPPPSSTIVWGVYSWLLEPALVDTVKRALRLITLEEWWQELGDRKDLLGVWPENQSA</sequence>
<name>A0AAF1BR80_9TREE</name>
<protein>
    <submittedName>
        <fullName evidence="1">Uncharacterized protein</fullName>
    </submittedName>
</protein>
<dbReference type="GeneID" id="87808570"/>
<evidence type="ECO:0000313" key="1">
    <source>
        <dbReference type="EMBL" id="WOO81823.1"/>
    </source>
</evidence>
<proteinExistence type="predicted"/>
<reference evidence="1" key="1">
    <citation type="submission" date="2023-10" db="EMBL/GenBank/DDBJ databases">
        <authorList>
            <person name="Noh H."/>
        </authorList>
    </citation>
    <scope>NUCLEOTIDE SEQUENCE</scope>
    <source>
        <strain evidence="1">DUCC4014</strain>
    </source>
</reference>
<keyword evidence="2" id="KW-1185">Reference proteome</keyword>
<dbReference type="Proteomes" id="UP000827549">
    <property type="component" value="Chromosome 4"/>
</dbReference>
<organism evidence="1 2">
    <name type="scientific">Vanrija pseudolonga</name>
    <dbReference type="NCBI Taxonomy" id="143232"/>
    <lineage>
        <taxon>Eukaryota</taxon>
        <taxon>Fungi</taxon>
        <taxon>Dikarya</taxon>
        <taxon>Basidiomycota</taxon>
        <taxon>Agaricomycotina</taxon>
        <taxon>Tremellomycetes</taxon>
        <taxon>Trichosporonales</taxon>
        <taxon>Trichosporonaceae</taxon>
        <taxon>Vanrija</taxon>
    </lineage>
</organism>